<comment type="subunit">
    <text evidence="7">Part of the 50S ribosomal subunit; contacts the 5S rRNA and probably tRNA. Forms a bridge to the 30S subunit in the 70S ribosome.</text>
</comment>
<keyword evidence="4 7" id="KW-0694">RNA-binding</keyword>
<dbReference type="InterPro" id="IPR022803">
    <property type="entry name" value="Ribosomal_uL5_dom_sf"/>
</dbReference>
<evidence type="ECO:0000259" key="10">
    <source>
        <dbReference type="Pfam" id="PF00673"/>
    </source>
</evidence>
<dbReference type="GO" id="GO:0000049">
    <property type="term" value="F:tRNA binding"/>
    <property type="evidence" value="ECO:0007669"/>
    <property type="project" value="UniProtKB-UniRule"/>
</dbReference>
<comment type="function">
    <text evidence="7">This is 1 of the proteins that bind and probably mediate the attachment of the 5S RNA into the large ribosomal subunit, where it forms part of the central protuberance. In the 70S ribosome it contacts protein S13 of the 30S subunit (bridge B1b), connecting the 2 subunits; this bridge is implicated in subunit movement. May contact the P site tRNA; the 5S rRNA and some of its associated proteins might help stabilize positioning of ribosome-bound tRNAs.</text>
</comment>
<dbReference type="GO" id="GO:0006412">
    <property type="term" value="P:translation"/>
    <property type="evidence" value="ECO:0007669"/>
    <property type="project" value="UniProtKB-UniRule"/>
</dbReference>
<reference evidence="11 12" key="1">
    <citation type="submission" date="2016-10" db="EMBL/GenBank/DDBJ databases">
        <authorList>
            <person name="Varghese N."/>
            <person name="Submissions S."/>
        </authorList>
    </citation>
    <scope>NUCLEOTIDE SEQUENCE [LARGE SCALE GENOMIC DNA]</scope>
    <source>
        <strain evidence="11 12">CGMCC 1.6377</strain>
    </source>
</reference>
<proteinExistence type="inferred from homology"/>
<dbReference type="NCBIfam" id="NF003258">
    <property type="entry name" value="PRK04219.1"/>
    <property type="match status" value="1"/>
</dbReference>
<dbReference type="OrthoDB" id="372044at2157"/>
<evidence type="ECO:0000256" key="7">
    <source>
        <dbReference type="HAMAP-Rule" id="MF_01333"/>
    </source>
</evidence>
<keyword evidence="2 7" id="KW-0820">tRNA-binding</keyword>
<dbReference type="RefSeq" id="WP_149785024.1">
    <property type="nucleotide sequence ID" value="NZ_BAAADP010000002.1"/>
</dbReference>
<dbReference type="PANTHER" id="PTHR11994">
    <property type="entry name" value="60S RIBOSOMAL PROTEIN L11-RELATED"/>
    <property type="match status" value="1"/>
</dbReference>
<evidence type="ECO:0000256" key="2">
    <source>
        <dbReference type="ARBA" id="ARBA00022555"/>
    </source>
</evidence>
<keyword evidence="6 7" id="KW-0687">Ribonucleoprotein</keyword>
<sequence length="174" mass="19147">MSDAQSASHEMREPTLEKVVVHMGVGQGGEPLADAENIIEEVTGQQSVRTTSKRTIAEFGIRKGDPIGVKVTLRGDDAHEFLETALDLVDIAESQFDDTGNLSFGVEDHTDFPSQEYDPNIGIYGLDVTTTIVRPGYRVAKRDKVTRSIPSNHRMTAEDAIAFLETHFDVEVTE</sequence>
<dbReference type="AlphaFoldDB" id="A0A1I3BTZ5"/>
<dbReference type="GO" id="GO:0019843">
    <property type="term" value="F:rRNA binding"/>
    <property type="evidence" value="ECO:0007669"/>
    <property type="project" value="UniProtKB-UniRule"/>
</dbReference>
<evidence type="ECO:0000256" key="1">
    <source>
        <dbReference type="ARBA" id="ARBA00008553"/>
    </source>
</evidence>
<name>A0A1I3BTZ5_9EURY</name>
<dbReference type="HAMAP" id="MF_01333_A">
    <property type="entry name" value="Ribosomal_uL5_A"/>
    <property type="match status" value="1"/>
</dbReference>
<dbReference type="FunFam" id="3.30.1440.10:FF:000002">
    <property type="entry name" value="60S ribosomal protein L11"/>
    <property type="match status" value="1"/>
</dbReference>
<evidence type="ECO:0000313" key="11">
    <source>
        <dbReference type="EMBL" id="SFH65732.1"/>
    </source>
</evidence>
<dbReference type="PROSITE" id="PS00358">
    <property type="entry name" value="RIBOSOMAL_L5"/>
    <property type="match status" value="1"/>
</dbReference>
<evidence type="ECO:0000256" key="4">
    <source>
        <dbReference type="ARBA" id="ARBA00022884"/>
    </source>
</evidence>
<evidence type="ECO:0000256" key="6">
    <source>
        <dbReference type="ARBA" id="ARBA00023274"/>
    </source>
</evidence>
<feature type="domain" description="Large ribosomal subunit protein uL5 N-terminal" evidence="9">
    <location>
        <begin position="10"/>
        <end position="62"/>
    </location>
</feature>
<dbReference type="EMBL" id="FOPZ01000015">
    <property type="protein sequence ID" value="SFH65732.1"/>
    <property type="molecule type" value="Genomic_DNA"/>
</dbReference>
<accession>A0A1I3BTZ5</accession>
<dbReference type="GO" id="GO:0003735">
    <property type="term" value="F:structural constituent of ribosome"/>
    <property type="evidence" value="ECO:0007669"/>
    <property type="project" value="InterPro"/>
</dbReference>
<dbReference type="InterPro" id="IPR022804">
    <property type="entry name" value="Ribosomal_uL5_arc"/>
</dbReference>
<dbReference type="Proteomes" id="UP000323537">
    <property type="component" value="Unassembled WGS sequence"/>
</dbReference>
<comment type="similarity">
    <text evidence="1 7 8">Belongs to the universal ribosomal protein uL5 family.</text>
</comment>
<evidence type="ECO:0000259" key="9">
    <source>
        <dbReference type="Pfam" id="PF00281"/>
    </source>
</evidence>
<keyword evidence="5 7" id="KW-0689">Ribosomal protein</keyword>
<protein>
    <recommendedName>
        <fullName evidence="7">Large ribosomal subunit protein uL5</fullName>
    </recommendedName>
</protein>
<dbReference type="InterPro" id="IPR057266">
    <property type="entry name" value="Ribosomal_uL5_euk/arc-type"/>
</dbReference>
<dbReference type="Pfam" id="PF00281">
    <property type="entry name" value="Ribosomal_L5"/>
    <property type="match status" value="1"/>
</dbReference>
<dbReference type="InterPro" id="IPR031310">
    <property type="entry name" value="Ribosomal_uL5_N"/>
</dbReference>
<dbReference type="SUPFAM" id="SSF55282">
    <property type="entry name" value="RL5-like"/>
    <property type="match status" value="1"/>
</dbReference>
<gene>
    <name evidence="7" type="primary">rpl5</name>
    <name evidence="11" type="ORF">SAMN04488066_11555</name>
</gene>
<dbReference type="Gene3D" id="3.30.1440.10">
    <property type="match status" value="1"/>
</dbReference>
<dbReference type="InterPro" id="IPR002132">
    <property type="entry name" value="Ribosomal_uL5"/>
</dbReference>
<organism evidence="11 12">
    <name type="scientific">Halorubrum aquaticum</name>
    <dbReference type="NCBI Taxonomy" id="387340"/>
    <lineage>
        <taxon>Archaea</taxon>
        <taxon>Methanobacteriati</taxon>
        <taxon>Methanobacteriota</taxon>
        <taxon>Stenosarchaea group</taxon>
        <taxon>Halobacteria</taxon>
        <taxon>Halobacteriales</taxon>
        <taxon>Haloferacaceae</taxon>
        <taxon>Halorubrum</taxon>
    </lineage>
</organism>
<dbReference type="InterPro" id="IPR031309">
    <property type="entry name" value="Ribosomal_uL5_C"/>
</dbReference>
<keyword evidence="12" id="KW-1185">Reference proteome</keyword>
<dbReference type="PIRSF" id="PIRSF002161">
    <property type="entry name" value="Ribosomal_L5"/>
    <property type="match status" value="1"/>
</dbReference>
<evidence type="ECO:0000256" key="8">
    <source>
        <dbReference type="RuleBase" id="RU003930"/>
    </source>
</evidence>
<dbReference type="GO" id="GO:1990904">
    <property type="term" value="C:ribonucleoprotein complex"/>
    <property type="evidence" value="ECO:0007669"/>
    <property type="project" value="UniProtKB-KW"/>
</dbReference>
<evidence type="ECO:0000313" key="12">
    <source>
        <dbReference type="Proteomes" id="UP000323537"/>
    </source>
</evidence>
<keyword evidence="3 7" id="KW-0699">rRNA-binding</keyword>
<dbReference type="Pfam" id="PF00673">
    <property type="entry name" value="Ribosomal_L5_C"/>
    <property type="match status" value="1"/>
</dbReference>
<dbReference type="InterPro" id="IPR020929">
    <property type="entry name" value="Ribosomal_uL5_CS"/>
</dbReference>
<evidence type="ECO:0000256" key="5">
    <source>
        <dbReference type="ARBA" id="ARBA00022980"/>
    </source>
</evidence>
<dbReference type="GO" id="GO:0005840">
    <property type="term" value="C:ribosome"/>
    <property type="evidence" value="ECO:0007669"/>
    <property type="project" value="UniProtKB-KW"/>
</dbReference>
<feature type="domain" description="Large ribosomal subunit protein uL5 C-terminal" evidence="10">
    <location>
        <begin position="66"/>
        <end position="152"/>
    </location>
</feature>
<evidence type="ECO:0000256" key="3">
    <source>
        <dbReference type="ARBA" id="ARBA00022730"/>
    </source>
</evidence>